<sequence>MSTAAVVSLAACGGNAADAAAVVPTRATVAGAQVTRDQALHDALPDRIRQSGTVRVATDVPYAPFEMFATEGGSDLTGLDYDLGQALGAKLGVRFAFTPQKFDGLVPAVQAGKFDAAMSALTDSKERQQVLDFVDYSVSGSGILVAKGNPSAVTKLDDLCGRQVGVEAASHQLQLLQAHQSTCAAAGRPPVGIQTFPKDSDAQLALRSGKVVADLLTKPAAGWTAKNADGGAAFEVVDDPAASSGYDATPNGIGVSKQLPQLTEAIRKALQQLIDDGTLTRICAAYGVPSIAVKQATENAGVS</sequence>
<dbReference type="InterPro" id="IPR001638">
    <property type="entry name" value="Solute-binding_3/MltF_N"/>
</dbReference>
<evidence type="ECO:0000256" key="1">
    <source>
        <dbReference type="ARBA" id="ARBA00022729"/>
    </source>
</evidence>
<reference evidence="3 4" key="1">
    <citation type="submission" date="2019-06" db="EMBL/GenBank/DDBJ databases">
        <title>Description of Kitasatospora acidophila sp. nov. isolated from pine grove soil, and reclassification of Streptomyces novaecaesareae to Kitasatospora novaeceasareae comb. nov.</title>
        <authorList>
            <person name="Kim M.J."/>
        </authorList>
    </citation>
    <scope>NUCLEOTIDE SEQUENCE [LARGE SCALE GENOMIC DNA]</scope>
    <source>
        <strain evidence="3 4">MMS16-CNU292</strain>
    </source>
</reference>
<dbReference type="EMBL" id="VIGB01000003">
    <property type="protein sequence ID" value="TQF07271.1"/>
    <property type="molecule type" value="Genomic_DNA"/>
</dbReference>
<dbReference type="CDD" id="cd01004">
    <property type="entry name" value="PBP2_MidA_like"/>
    <property type="match status" value="1"/>
</dbReference>
<dbReference type="Pfam" id="PF00497">
    <property type="entry name" value="SBP_bac_3"/>
    <property type="match status" value="1"/>
</dbReference>
<evidence type="ECO:0000313" key="4">
    <source>
        <dbReference type="Proteomes" id="UP000319103"/>
    </source>
</evidence>
<feature type="domain" description="Solute-binding protein family 3/N-terminal" evidence="2">
    <location>
        <begin position="53"/>
        <end position="290"/>
    </location>
</feature>
<dbReference type="AlphaFoldDB" id="A0A540WE18"/>
<proteinExistence type="predicted"/>
<accession>A0A540WE18</accession>
<dbReference type="SUPFAM" id="SSF53850">
    <property type="entry name" value="Periplasmic binding protein-like II"/>
    <property type="match status" value="1"/>
</dbReference>
<gene>
    <name evidence="3" type="ORF">E6W39_10860</name>
</gene>
<protein>
    <submittedName>
        <fullName evidence="3">ABC transporter substrate-binding protein</fullName>
    </submittedName>
</protein>
<name>A0A540WE18_9ACTN</name>
<comment type="caution">
    <text evidence="3">The sequence shown here is derived from an EMBL/GenBank/DDBJ whole genome shotgun (WGS) entry which is preliminary data.</text>
</comment>
<dbReference type="PANTHER" id="PTHR35936:SF17">
    <property type="entry name" value="ARGININE-BINDING EXTRACELLULAR PROTEIN ARTP"/>
    <property type="match status" value="1"/>
</dbReference>
<dbReference type="Gene3D" id="3.40.190.10">
    <property type="entry name" value="Periplasmic binding protein-like II"/>
    <property type="match status" value="2"/>
</dbReference>
<evidence type="ECO:0000313" key="3">
    <source>
        <dbReference type="EMBL" id="TQF07271.1"/>
    </source>
</evidence>
<dbReference type="OrthoDB" id="4633994at2"/>
<organism evidence="3 4">
    <name type="scientific">Kitasatospora acidiphila</name>
    <dbReference type="NCBI Taxonomy" id="2567942"/>
    <lineage>
        <taxon>Bacteria</taxon>
        <taxon>Bacillati</taxon>
        <taxon>Actinomycetota</taxon>
        <taxon>Actinomycetes</taxon>
        <taxon>Kitasatosporales</taxon>
        <taxon>Streptomycetaceae</taxon>
        <taxon>Kitasatospora</taxon>
    </lineage>
</organism>
<dbReference type="PANTHER" id="PTHR35936">
    <property type="entry name" value="MEMBRANE-BOUND LYTIC MUREIN TRANSGLYCOSYLASE F"/>
    <property type="match status" value="1"/>
</dbReference>
<evidence type="ECO:0000259" key="2">
    <source>
        <dbReference type="SMART" id="SM00062"/>
    </source>
</evidence>
<keyword evidence="4" id="KW-1185">Reference proteome</keyword>
<dbReference type="Proteomes" id="UP000319103">
    <property type="component" value="Unassembled WGS sequence"/>
</dbReference>
<keyword evidence="1" id="KW-0732">Signal</keyword>
<dbReference type="SMART" id="SM00062">
    <property type="entry name" value="PBPb"/>
    <property type="match status" value="1"/>
</dbReference>